<accession>A0A222AHL8</accession>
<keyword evidence="1" id="KW-0472">Membrane</keyword>
<gene>
    <name evidence="2" type="primary">hlip</name>
</gene>
<keyword evidence="1" id="KW-0812">Transmembrane</keyword>
<evidence type="ECO:0000313" key="2">
    <source>
        <dbReference type="EMBL" id="ASO75867.1"/>
    </source>
</evidence>
<keyword evidence="2" id="KW-0934">Plastid</keyword>
<keyword evidence="1" id="KW-1133">Transmembrane helix</keyword>
<proteinExistence type="predicted"/>
<dbReference type="AlphaFoldDB" id="A0A222AHL8"/>
<dbReference type="EMBL" id="KY856940">
    <property type="protein sequence ID" value="ASO75867.1"/>
    <property type="molecule type" value="Genomic_DNA"/>
</dbReference>
<feature type="transmembrane region" description="Helical" evidence="1">
    <location>
        <begin position="26"/>
        <end position="46"/>
    </location>
</feature>
<sequence>METNDKEIVPWIWGFTSSAENWNGRFAMIGFFLTLIIEFITGKGLIHFLGLI</sequence>
<name>A0A222AHL8_9CRYP</name>
<dbReference type="SUPFAM" id="SSF103511">
    <property type="entry name" value="Chlorophyll a-b binding protein"/>
    <property type="match status" value="1"/>
</dbReference>
<protein>
    <submittedName>
        <fullName evidence="2">High light inducible protein</fullName>
    </submittedName>
</protein>
<evidence type="ECO:0000256" key="1">
    <source>
        <dbReference type="SAM" id="Phobius"/>
    </source>
</evidence>
<reference evidence="2" key="1">
    <citation type="journal article" date="2017" name="Genome Biol. Evol.">
        <title>Evolutionary Dynamics of Cryptophyte Plastid Genomes.</title>
        <authorList>
            <person name="Kim J.I."/>
            <person name="Moore C.E."/>
            <person name="Archibald J.M."/>
            <person name="Bhattacharya D."/>
            <person name="Yi G."/>
            <person name="Yoon H.S."/>
            <person name="Shin W."/>
        </authorList>
    </citation>
    <scope>NUCLEOTIDE SEQUENCE</scope>
    <source>
        <strain evidence="2">CCMP1868</strain>
    </source>
</reference>
<geneLocation type="plastid" evidence="2"/>
<organism evidence="2">
    <name type="scientific">Storeatula sp. CCMP1868</name>
    <dbReference type="NCBI Taxonomy" id="195070"/>
    <lineage>
        <taxon>Eukaryota</taxon>
        <taxon>Cryptophyceae</taxon>
        <taxon>Pyrenomonadales</taxon>
        <taxon>Pyrenomonadaceae</taxon>
        <taxon>Storeatula</taxon>
    </lineage>
</organism>